<accession>A0A7C4D014</accession>
<comment type="caution">
    <text evidence="1">The sequence shown here is derived from an EMBL/GenBank/DDBJ whole genome shotgun (WGS) entry which is preliminary data.</text>
</comment>
<sequence>MDGESEKDALIKCCTFVDTLVDIVKHQDNCIEILLDYSLTRYPYLSITLYLLDCKNIRNSWSNLLYTDVLSITMKIETLYKNNINLFEDIILLKIGCEDSWLEYGYVVSKSFSGIYNVIKGWSIGCNGKKNVLKVSREDICGNILELVAEIVRKTKMIMESEGMI</sequence>
<proteinExistence type="predicted"/>
<dbReference type="EMBL" id="DTCA01000021">
    <property type="protein sequence ID" value="HGM06880.1"/>
    <property type="molecule type" value="Genomic_DNA"/>
</dbReference>
<organism evidence="1">
    <name type="scientific">Ignisphaera aggregans</name>
    <dbReference type="NCBI Taxonomy" id="334771"/>
    <lineage>
        <taxon>Archaea</taxon>
        <taxon>Thermoproteota</taxon>
        <taxon>Thermoprotei</taxon>
        <taxon>Desulfurococcales</taxon>
        <taxon>Desulfurococcaceae</taxon>
        <taxon>Ignisphaera</taxon>
    </lineage>
</organism>
<gene>
    <name evidence="1" type="ORF">ENU31_00520</name>
</gene>
<protein>
    <submittedName>
        <fullName evidence="1">Uncharacterized protein</fullName>
    </submittedName>
</protein>
<name>A0A7C4D014_9CREN</name>
<dbReference type="AlphaFoldDB" id="A0A7C4D014"/>
<evidence type="ECO:0000313" key="1">
    <source>
        <dbReference type="EMBL" id="HGM06880.1"/>
    </source>
</evidence>
<reference evidence="1" key="1">
    <citation type="journal article" date="2020" name="mSystems">
        <title>Genome- and Community-Level Interaction Insights into Carbon Utilization and Element Cycling Functions of Hydrothermarchaeota in Hydrothermal Sediment.</title>
        <authorList>
            <person name="Zhou Z."/>
            <person name="Liu Y."/>
            <person name="Xu W."/>
            <person name="Pan J."/>
            <person name="Luo Z.H."/>
            <person name="Li M."/>
        </authorList>
    </citation>
    <scope>NUCLEOTIDE SEQUENCE [LARGE SCALE GENOMIC DNA]</scope>
    <source>
        <strain evidence="1">SpSt-658</strain>
    </source>
</reference>